<evidence type="ECO:0000313" key="2">
    <source>
        <dbReference type="EMBL" id="MBB4039860.1"/>
    </source>
</evidence>
<feature type="transmembrane region" description="Helical" evidence="1">
    <location>
        <begin position="121"/>
        <end position="140"/>
    </location>
</feature>
<dbReference type="EMBL" id="JACIDC010000004">
    <property type="protein sequence ID" value="MBB4039860.1"/>
    <property type="molecule type" value="Genomic_DNA"/>
</dbReference>
<comment type="caution">
    <text evidence="2">The sequence shown here is derived from an EMBL/GenBank/DDBJ whole genome shotgun (WGS) entry which is preliminary data.</text>
</comment>
<dbReference type="AlphaFoldDB" id="A0A7W6IE90"/>
<evidence type="ECO:0000256" key="1">
    <source>
        <dbReference type="SAM" id="Phobius"/>
    </source>
</evidence>
<dbReference type="RefSeq" id="WP_154664127.1">
    <property type="nucleotide sequence ID" value="NZ_JACIDC010000004.1"/>
</dbReference>
<keyword evidence="1" id="KW-1133">Transmembrane helix</keyword>
<proteinExistence type="predicted"/>
<evidence type="ECO:0000313" key="3">
    <source>
        <dbReference type="Proteomes" id="UP000519439"/>
    </source>
</evidence>
<feature type="transmembrane region" description="Helical" evidence="1">
    <location>
        <begin position="32"/>
        <end position="53"/>
    </location>
</feature>
<name>A0A7W6IE90_9HYPH</name>
<reference evidence="2 3" key="1">
    <citation type="submission" date="2020-08" db="EMBL/GenBank/DDBJ databases">
        <title>Genomic Encyclopedia of Type Strains, Phase IV (KMG-IV): sequencing the most valuable type-strain genomes for metagenomic binning, comparative biology and taxonomic classification.</title>
        <authorList>
            <person name="Goeker M."/>
        </authorList>
    </citation>
    <scope>NUCLEOTIDE SEQUENCE [LARGE SCALE GENOMIC DNA]</scope>
    <source>
        <strain evidence="2 3">DSM 15743</strain>
    </source>
</reference>
<protein>
    <submittedName>
        <fullName evidence="2">Uncharacterized protein</fullName>
    </submittedName>
</protein>
<keyword evidence="1" id="KW-0812">Transmembrane</keyword>
<gene>
    <name evidence="2" type="ORF">GGR34_001507</name>
</gene>
<keyword evidence="1" id="KW-0472">Membrane</keyword>
<organism evidence="2 3">
    <name type="scientific">Microvirga flocculans</name>
    <dbReference type="NCBI Taxonomy" id="217168"/>
    <lineage>
        <taxon>Bacteria</taxon>
        <taxon>Pseudomonadati</taxon>
        <taxon>Pseudomonadota</taxon>
        <taxon>Alphaproteobacteria</taxon>
        <taxon>Hyphomicrobiales</taxon>
        <taxon>Methylobacteriaceae</taxon>
        <taxon>Microvirga</taxon>
    </lineage>
</organism>
<sequence>METLNDPVQHPSSLGRAPEHPKPLSYMTFSSMLFGLVGGLVALSIFGACSPAAGQGTEKKSWPEIKCERYKTAWTDALAHRGVKGLSAEFMERHEAFLASGCTTRADVCPQSEDELYLADMMVAAVVNAGIAGTFLPFMCRK</sequence>
<keyword evidence="3" id="KW-1185">Reference proteome</keyword>
<accession>A0A7W6IE90</accession>
<dbReference type="Proteomes" id="UP000519439">
    <property type="component" value="Unassembled WGS sequence"/>
</dbReference>